<dbReference type="PROSITE" id="PS00028">
    <property type="entry name" value="ZINC_FINGER_C2H2_1"/>
    <property type="match status" value="1"/>
</dbReference>
<evidence type="ECO:0000313" key="11">
    <source>
        <dbReference type="EMBL" id="AEE62837.1"/>
    </source>
</evidence>
<keyword evidence="2" id="KW-0963">Cytoplasm</keyword>
<evidence type="ECO:0000313" key="16">
    <source>
        <dbReference type="Proteomes" id="UP000030742"/>
    </source>
</evidence>
<dbReference type="GO" id="GO:0042273">
    <property type="term" value="P:ribosomal large subunit biogenesis"/>
    <property type="evidence" value="ECO:0007669"/>
    <property type="project" value="UniProtKB-ARBA"/>
</dbReference>
<evidence type="ECO:0000256" key="8">
    <source>
        <dbReference type="ARBA" id="ARBA00034126"/>
    </source>
</evidence>
<keyword evidence="7" id="KW-0862">Zinc</keyword>
<evidence type="ECO:0000259" key="10">
    <source>
        <dbReference type="PROSITE" id="PS00028"/>
    </source>
</evidence>
<dbReference type="InterPro" id="IPR040025">
    <property type="entry name" value="Znf622/Rei1/Reh1"/>
</dbReference>
<dbReference type="KEGG" id="dpa:109540830"/>
<organism evidence="11">
    <name type="scientific">Dendroctonus ponderosae</name>
    <name type="common">Mountain pine beetle</name>
    <dbReference type="NCBI Taxonomy" id="77166"/>
    <lineage>
        <taxon>Eukaryota</taxon>
        <taxon>Metazoa</taxon>
        <taxon>Ecdysozoa</taxon>
        <taxon>Arthropoda</taxon>
        <taxon>Hexapoda</taxon>
        <taxon>Insecta</taxon>
        <taxon>Pterygota</taxon>
        <taxon>Neoptera</taxon>
        <taxon>Endopterygota</taxon>
        <taxon>Coleoptera</taxon>
        <taxon>Polyphaga</taxon>
        <taxon>Cucujiformia</taxon>
        <taxon>Curculionidae</taxon>
        <taxon>Scolytinae</taxon>
        <taxon>Dendroctonus</taxon>
    </lineage>
</organism>
<dbReference type="Proteomes" id="UP000019118">
    <property type="component" value="Unassembled WGS sequence"/>
</dbReference>
<reference evidence="15 16" key="2">
    <citation type="journal article" date="2013" name="Genome Biol.">
        <title>Draft genome of the mountain pine beetle, Dendroctonus ponderosae Hopkins, a major forest pest.</title>
        <authorList>
            <person name="Keeling C.I."/>
            <person name="Yuen M.M."/>
            <person name="Liao N.Y."/>
            <person name="Docking T.R."/>
            <person name="Chan S.K."/>
            <person name="Taylor G.A."/>
            <person name="Palmquist D.L."/>
            <person name="Jackman S.D."/>
            <person name="Nguyen A."/>
            <person name="Li M."/>
            <person name="Henderson H."/>
            <person name="Janes J.K."/>
            <person name="Zhao Y."/>
            <person name="Pandoh P."/>
            <person name="Moore R."/>
            <person name="Sperling F.A."/>
            <person name="Huber D.P."/>
            <person name="Birol I."/>
            <person name="Jones S.J."/>
            <person name="Bohlmann J."/>
        </authorList>
    </citation>
    <scope>NUCLEOTIDE SEQUENCE</scope>
</reference>
<dbReference type="GO" id="GO:0003676">
    <property type="term" value="F:nucleic acid binding"/>
    <property type="evidence" value="ECO:0007669"/>
    <property type="project" value="InterPro"/>
</dbReference>
<evidence type="ECO:0000313" key="12">
    <source>
        <dbReference type="EMBL" id="ENN74382.1"/>
    </source>
</evidence>
<dbReference type="SMART" id="SM00355">
    <property type="entry name" value="ZnF_C2H2"/>
    <property type="match status" value="4"/>
</dbReference>
<evidence type="ECO:0000256" key="6">
    <source>
        <dbReference type="ARBA" id="ARBA00022771"/>
    </source>
</evidence>
<dbReference type="OrthoDB" id="19329at2759"/>
<protein>
    <recommendedName>
        <fullName evidence="10">C2H2-type domain-containing protein</fullName>
    </recommendedName>
</protein>
<dbReference type="GO" id="GO:0008270">
    <property type="term" value="F:zinc ion binding"/>
    <property type="evidence" value="ECO:0007669"/>
    <property type="project" value="UniProtKB-KW"/>
</dbReference>
<evidence type="ECO:0000313" key="14">
    <source>
        <dbReference type="EnsemblMetazoa" id="XP_019764881.1"/>
    </source>
</evidence>
<dbReference type="Pfam" id="PF12756">
    <property type="entry name" value="zf-C2H2_2"/>
    <property type="match status" value="1"/>
</dbReference>
<keyword evidence="4" id="KW-0479">Metal-binding</keyword>
<keyword evidence="15" id="KW-1185">Reference proteome</keyword>
<gene>
    <name evidence="14" type="primary">109540830</name>
    <name evidence="13" type="ORF">D910_12818</name>
    <name evidence="12" type="ORF">YQE_09039</name>
</gene>
<evidence type="ECO:0000256" key="3">
    <source>
        <dbReference type="ARBA" id="ARBA00022517"/>
    </source>
</evidence>
<dbReference type="Gene3D" id="3.30.160.60">
    <property type="entry name" value="Classic Zinc Finger"/>
    <property type="match status" value="1"/>
</dbReference>
<dbReference type="GO" id="GO:0030687">
    <property type="term" value="C:preribosome, large subunit precursor"/>
    <property type="evidence" value="ECO:0007669"/>
    <property type="project" value="TreeGrafter"/>
</dbReference>
<evidence type="ECO:0000256" key="9">
    <source>
        <dbReference type="SAM" id="MobiDB-lite"/>
    </source>
</evidence>
<feature type="domain" description="C2H2-type" evidence="10">
    <location>
        <begin position="74"/>
        <end position="96"/>
    </location>
</feature>
<dbReference type="EMBL" id="KB741073">
    <property type="protein sequence ID" value="ENN74382.1"/>
    <property type="molecule type" value="Genomic_DNA"/>
</dbReference>
<dbReference type="Proteomes" id="UP000030742">
    <property type="component" value="Unassembled WGS sequence"/>
</dbReference>
<proteinExistence type="evidence at transcript level"/>
<evidence type="ECO:0000313" key="15">
    <source>
        <dbReference type="Proteomes" id="UP000019118"/>
    </source>
</evidence>
<dbReference type="EMBL" id="KB632433">
    <property type="protein sequence ID" value="ERL95557.1"/>
    <property type="molecule type" value="Genomic_DNA"/>
</dbReference>
<comment type="subcellular location">
    <subcellularLocation>
        <location evidence="1">Cytoplasm</location>
    </subcellularLocation>
</comment>
<dbReference type="GO" id="GO:0005737">
    <property type="term" value="C:cytoplasm"/>
    <property type="evidence" value="ECO:0007669"/>
    <property type="project" value="UniProtKB-SubCell"/>
</dbReference>
<dbReference type="InterPro" id="IPR036236">
    <property type="entry name" value="Znf_C2H2_sf"/>
</dbReference>
<dbReference type="OMA" id="WTQTQQQ"/>
<dbReference type="InterPro" id="IPR041661">
    <property type="entry name" value="ZN622/Rei1/Reh1_Znf-C2H2"/>
</dbReference>
<dbReference type="AlphaFoldDB" id="J3JXA6"/>
<dbReference type="EMBL" id="BT127875">
    <property type="protein sequence ID" value="AEE62837.1"/>
    <property type="molecule type" value="mRNA"/>
</dbReference>
<reference evidence="14" key="3">
    <citation type="submission" date="2024-08" db="UniProtKB">
        <authorList>
            <consortium name="EnsemblMetazoa"/>
        </authorList>
    </citation>
    <scope>IDENTIFICATION</scope>
</reference>
<dbReference type="EnsemblMetazoa" id="XM_019909322.1">
    <property type="protein sequence ID" value="XP_019764881.1"/>
    <property type="gene ID" value="LOC109540830"/>
</dbReference>
<dbReference type="InterPro" id="IPR013087">
    <property type="entry name" value="Znf_C2H2_type"/>
</dbReference>
<evidence type="ECO:0000313" key="13">
    <source>
        <dbReference type="EMBL" id="ERL95557.1"/>
    </source>
</evidence>
<dbReference type="Pfam" id="PF12171">
    <property type="entry name" value="zf-C2H2_jaz"/>
    <property type="match status" value="1"/>
</dbReference>
<name>J3JXA6_DENPD</name>
<keyword evidence="5" id="KW-0677">Repeat</keyword>
<evidence type="ECO:0000256" key="2">
    <source>
        <dbReference type="ARBA" id="ARBA00022490"/>
    </source>
</evidence>
<evidence type="ECO:0000256" key="5">
    <source>
        <dbReference type="ARBA" id="ARBA00022737"/>
    </source>
</evidence>
<accession>J3JXA6</accession>
<evidence type="ECO:0000256" key="7">
    <source>
        <dbReference type="ARBA" id="ARBA00022833"/>
    </source>
</evidence>
<keyword evidence="6" id="KW-0863">Zinc-finger</keyword>
<evidence type="ECO:0000256" key="1">
    <source>
        <dbReference type="ARBA" id="ARBA00004496"/>
    </source>
</evidence>
<dbReference type="InterPro" id="IPR022755">
    <property type="entry name" value="Znf_C2H2_jaz"/>
</dbReference>
<dbReference type="PANTHER" id="PTHR13182:SF8">
    <property type="entry name" value="CYTOPLASMIC 60S SUBUNIT BIOGENESIS FACTOR ZNF622"/>
    <property type="match status" value="1"/>
</dbReference>
<dbReference type="SMART" id="SM00451">
    <property type="entry name" value="ZnF_U1"/>
    <property type="match status" value="2"/>
</dbReference>
<comment type="similarity">
    <text evidence="8">Belongs to the REI1 family.</text>
</comment>
<keyword evidence="3" id="KW-0690">Ribosome biogenesis</keyword>
<dbReference type="HOGENOM" id="CLU_018787_0_1_1"/>
<dbReference type="PANTHER" id="PTHR13182">
    <property type="entry name" value="ZINC FINGER PROTEIN 622"/>
    <property type="match status" value="1"/>
</dbReference>
<evidence type="ECO:0000256" key="4">
    <source>
        <dbReference type="ARBA" id="ARBA00022723"/>
    </source>
</evidence>
<dbReference type="InterPro" id="IPR003604">
    <property type="entry name" value="Matrin/U1-like-C_Znf_C2H2"/>
</dbReference>
<reference evidence="11" key="1">
    <citation type="journal article" date="2012" name="Insect Biochem. Mol. Biol.">
        <title>Transcriptome and full-length cDNA resources for the mountain pine beetle, Dendroctonus ponderosae Hopkins, a major insect pest of pine forests.</title>
        <authorList>
            <person name="Keeling C.I."/>
            <person name="Henderson H."/>
            <person name="Li M."/>
            <person name="Yuen M."/>
            <person name="Clark E.L."/>
            <person name="Fraser J.D."/>
            <person name="Huber D.P."/>
            <person name="Liao N.Y."/>
            <person name="Roderick Docking T."/>
            <person name="Birol I."/>
            <person name="Chan S.K."/>
            <person name="Taylor G.A."/>
            <person name="Palmquist D."/>
            <person name="Jones S.J."/>
            <person name="Bohlmann J."/>
        </authorList>
    </citation>
    <scope>NUCLEOTIDE SEQUENCE</scope>
    <source>
        <tissue evidence="11">Whole emerged adults</tissue>
    </source>
</reference>
<dbReference type="SUPFAM" id="SSF57667">
    <property type="entry name" value="beta-beta-alpha zinc fingers"/>
    <property type="match status" value="2"/>
</dbReference>
<sequence length="366" mass="42287">MESKFDVRTFTCTTCNVQYLSPEIQVTHFLTDWHRLNLKRRVAKLFPFSQEEFVAKLEAKRIADLQPKDHGVYCNVCRKSFGTDNAYENHINSKKHKEKAAHFTGAEQSTRARSPVPVEPTEINIDPGENEDDWDDVENPIDNNDCIFCLKHSKSFMDNLDHMTIVHSFFIPDIEYCSDVQGLLSYLGSKISAGFMCLWCNEKGRTFKSAEAARSHMIDKGHCKMVHEGAVLAEYVDYYDYSRSYPDAADNPNPDEEVAVPELDGSDYKLVLPSGVTIGHRSLMRFYKQSFYKPNRDMDLVLKKDKHLHKVLASYRALGWSQTDQRLAAKTARDVHFLKRMQSKYMMKLGVKSNKLQTHFRQQINY</sequence>
<feature type="region of interest" description="Disordered" evidence="9">
    <location>
        <begin position="102"/>
        <end position="132"/>
    </location>
</feature>
<dbReference type="STRING" id="77166.J3JXA6"/>